<dbReference type="SUPFAM" id="SSF53756">
    <property type="entry name" value="UDP-Glycosyltransferase/glycogen phosphorylase"/>
    <property type="match status" value="1"/>
</dbReference>
<dbReference type="CDD" id="cd03784">
    <property type="entry name" value="GT1_Gtf-like"/>
    <property type="match status" value="1"/>
</dbReference>
<dbReference type="GO" id="GO:0008194">
    <property type="term" value="F:UDP-glycosyltransferase activity"/>
    <property type="evidence" value="ECO:0007669"/>
    <property type="project" value="InterPro"/>
</dbReference>
<evidence type="ECO:0000256" key="2">
    <source>
        <dbReference type="ARBA" id="ARBA00022679"/>
    </source>
</evidence>
<dbReference type="RefSeq" id="XP_022585690.1">
    <property type="nucleotide sequence ID" value="XM_022728577.1"/>
</dbReference>
<dbReference type="STRING" id="1073090.A0A1L9SVC9"/>
<dbReference type="Gene3D" id="3.40.50.2000">
    <property type="entry name" value="Glycogen Phosphorylase B"/>
    <property type="match status" value="2"/>
</dbReference>
<reference evidence="5" key="1">
    <citation type="journal article" date="2017" name="Genome Biol.">
        <title>Comparative genomics reveals high biological diversity and specific adaptations in the industrially and medically important fungal genus Aspergillus.</title>
        <authorList>
            <person name="de Vries R.P."/>
            <person name="Riley R."/>
            <person name="Wiebenga A."/>
            <person name="Aguilar-Osorio G."/>
            <person name="Amillis S."/>
            <person name="Uchima C.A."/>
            <person name="Anderluh G."/>
            <person name="Asadollahi M."/>
            <person name="Askin M."/>
            <person name="Barry K."/>
            <person name="Battaglia E."/>
            <person name="Bayram O."/>
            <person name="Benocci T."/>
            <person name="Braus-Stromeyer S.A."/>
            <person name="Caldana C."/>
            <person name="Canovas D."/>
            <person name="Cerqueira G.C."/>
            <person name="Chen F."/>
            <person name="Chen W."/>
            <person name="Choi C."/>
            <person name="Clum A."/>
            <person name="Dos Santos R.A."/>
            <person name="Damasio A.R."/>
            <person name="Diallinas G."/>
            <person name="Emri T."/>
            <person name="Fekete E."/>
            <person name="Flipphi M."/>
            <person name="Freyberg S."/>
            <person name="Gallo A."/>
            <person name="Gournas C."/>
            <person name="Habgood R."/>
            <person name="Hainaut M."/>
            <person name="Harispe M.L."/>
            <person name="Henrissat B."/>
            <person name="Hilden K.S."/>
            <person name="Hope R."/>
            <person name="Hossain A."/>
            <person name="Karabika E."/>
            <person name="Karaffa L."/>
            <person name="Karanyi Z."/>
            <person name="Krasevec N."/>
            <person name="Kuo A."/>
            <person name="Kusch H."/>
            <person name="LaButti K."/>
            <person name="Lagendijk E.L."/>
            <person name="Lapidus A."/>
            <person name="Levasseur A."/>
            <person name="Lindquist E."/>
            <person name="Lipzen A."/>
            <person name="Logrieco A.F."/>
            <person name="MacCabe A."/>
            <person name="Maekelae M.R."/>
            <person name="Malavazi I."/>
            <person name="Melin P."/>
            <person name="Meyer V."/>
            <person name="Mielnichuk N."/>
            <person name="Miskei M."/>
            <person name="Molnar A.P."/>
            <person name="Mule G."/>
            <person name="Ngan C.Y."/>
            <person name="Orejas M."/>
            <person name="Orosz E."/>
            <person name="Ouedraogo J.P."/>
            <person name="Overkamp K.M."/>
            <person name="Park H.-S."/>
            <person name="Perrone G."/>
            <person name="Piumi F."/>
            <person name="Punt P.J."/>
            <person name="Ram A.F."/>
            <person name="Ramon A."/>
            <person name="Rauscher S."/>
            <person name="Record E."/>
            <person name="Riano-Pachon D.M."/>
            <person name="Robert V."/>
            <person name="Roehrig J."/>
            <person name="Ruller R."/>
            <person name="Salamov A."/>
            <person name="Salih N.S."/>
            <person name="Samson R.A."/>
            <person name="Sandor E."/>
            <person name="Sanguinetti M."/>
            <person name="Schuetze T."/>
            <person name="Sepcic K."/>
            <person name="Shelest E."/>
            <person name="Sherlock G."/>
            <person name="Sophianopoulou V."/>
            <person name="Squina F.M."/>
            <person name="Sun H."/>
            <person name="Susca A."/>
            <person name="Todd R.B."/>
            <person name="Tsang A."/>
            <person name="Unkles S.E."/>
            <person name="van de Wiele N."/>
            <person name="van Rossen-Uffink D."/>
            <person name="Oliveira J.V."/>
            <person name="Vesth T.C."/>
            <person name="Visser J."/>
            <person name="Yu J.-H."/>
            <person name="Zhou M."/>
            <person name="Andersen M.R."/>
            <person name="Archer D.B."/>
            <person name="Baker S.E."/>
            <person name="Benoit I."/>
            <person name="Brakhage A.A."/>
            <person name="Braus G.H."/>
            <person name="Fischer R."/>
            <person name="Frisvad J.C."/>
            <person name="Goldman G.H."/>
            <person name="Houbraken J."/>
            <person name="Oakley B."/>
            <person name="Pocsi I."/>
            <person name="Scazzocchio C."/>
            <person name="Seiboth B."/>
            <person name="vanKuyk P.A."/>
            <person name="Wortman J."/>
            <person name="Dyer P.S."/>
            <person name="Grigoriev I.V."/>
        </authorList>
    </citation>
    <scope>NUCLEOTIDE SEQUENCE [LARGE SCALE GENOMIC DNA]</scope>
    <source>
        <strain evidence="5">CBS 506.65</strain>
    </source>
</reference>
<sequence length="483" mass="53490">MAGRKILMLTNSERGQATVCLSVAHEFLLRGYDVHVASFNLLRPQVEEMNTRAASLSDGAAGTATFHQIHGTAMLEVYAQRWSADGLPTHPPGFYGALEAFRSKFAQIIGCWTGPEYMQTYESIVAIIKEVQPEILTVDPLFGQAIDACRTLGRVFTVLSPNTFRDHVFQPQLAALWKFPFTGSGYPFPLPWSLLFQNMYLAIQVVKAYRNSPIMKDLNSYRNDRGLPGPVPIFSGLRNPRIHFVLACTPEIDYPCHITERYIGCGPILRPFRSIAVESPDLAAWLAKAPTVLINLGSHVVYDAEGVRQCVEGIRVLLDCRSDVQVLWKMKTEAKSDVVLDELVDASFTERVRIESWLDVDPACILQSGNVICMVHHGGANSYNEAVSAGVPHIVLPVWLDTYDFANRVEYHGIGVWGSKNSAPKPDGKELGEAFRRVLASEESEMMRTKAQALQKTLPATPGRVLACEKILELAGEGAKKTE</sequence>
<dbReference type="Proteomes" id="UP000184188">
    <property type="component" value="Unassembled WGS sequence"/>
</dbReference>
<dbReference type="AlphaFoldDB" id="A0A1L9SVC9"/>
<name>A0A1L9SVC9_9EURO</name>
<keyword evidence="2" id="KW-0808">Transferase</keyword>
<organism evidence="4 5">
    <name type="scientific">Penicilliopsis zonata CBS 506.65</name>
    <dbReference type="NCBI Taxonomy" id="1073090"/>
    <lineage>
        <taxon>Eukaryota</taxon>
        <taxon>Fungi</taxon>
        <taxon>Dikarya</taxon>
        <taxon>Ascomycota</taxon>
        <taxon>Pezizomycotina</taxon>
        <taxon>Eurotiomycetes</taxon>
        <taxon>Eurotiomycetidae</taxon>
        <taxon>Eurotiales</taxon>
        <taxon>Aspergillaceae</taxon>
        <taxon>Penicilliopsis</taxon>
    </lineage>
</organism>
<protein>
    <recommendedName>
        <fullName evidence="3">Erythromycin biosynthesis protein CIII-like C-terminal domain-containing protein</fullName>
    </recommendedName>
</protein>
<dbReference type="Pfam" id="PF06722">
    <property type="entry name" value="EryCIII-like_C"/>
    <property type="match status" value="1"/>
</dbReference>
<feature type="domain" description="Erythromycin biosynthesis protein CIII-like C-terminal" evidence="3">
    <location>
        <begin position="352"/>
        <end position="461"/>
    </location>
</feature>
<dbReference type="EMBL" id="KV878336">
    <property type="protein sequence ID" value="OJJ51180.1"/>
    <property type="molecule type" value="Genomic_DNA"/>
</dbReference>
<dbReference type="InterPro" id="IPR002213">
    <property type="entry name" value="UDP_glucos_trans"/>
</dbReference>
<proteinExistence type="predicted"/>
<accession>A0A1L9SVC9</accession>
<dbReference type="InterPro" id="IPR010610">
    <property type="entry name" value="EryCIII-like_C"/>
</dbReference>
<dbReference type="PANTHER" id="PTHR48043:SF145">
    <property type="entry name" value="FI06409P-RELATED"/>
    <property type="match status" value="1"/>
</dbReference>
<evidence type="ECO:0000313" key="4">
    <source>
        <dbReference type="EMBL" id="OJJ51180.1"/>
    </source>
</evidence>
<evidence type="ECO:0000313" key="5">
    <source>
        <dbReference type="Proteomes" id="UP000184188"/>
    </source>
</evidence>
<keyword evidence="1" id="KW-0328">Glycosyltransferase</keyword>
<dbReference type="OrthoDB" id="5835829at2759"/>
<evidence type="ECO:0000256" key="1">
    <source>
        <dbReference type="ARBA" id="ARBA00022676"/>
    </source>
</evidence>
<dbReference type="GO" id="GO:0016758">
    <property type="term" value="F:hexosyltransferase activity"/>
    <property type="evidence" value="ECO:0007669"/>
    <property type="project" value="UniProtKB-ARBA"/>
</dbReference>
<keyword evidence="5" id="KW-1185">Reference proteome</keyword>
<dbReference type="GeneID" id="34615041"/>
<dbReference type="VEuPathDB" id="FungiDB:ASPZODRAFT_55950"/>
<evidence type="ECO:0000259" key="3">
    <source>
        <dbReference type="Pfam" id="PF06722"/>
    </source>
</evidence>
<dbReference type="PANTHER" id="PTHR48043">
    <property type="entry name" value="EG:EG0003.4 PROTEIN-RELATED"/>
    <property type="match status" value="1"/>
</dbReference>
<dbReference type="InterPro" id="IPR050271">
    <property type="entry name" value="UDP-glycosyltransferase"/>
</dbReference>
<gene>
    <name evidence="4" type="ORF">ASPZODRAFT_55950</name>
</gene>